<gene>
    <name evidence="1" type="ORF">MGAL_10B034935</name>
</gene>
<proteinExistence type="predicted"/>
<name>A0A8B6FL66_MYTGA</name>
<organism evidence="1 2">
    <name type="scientific">Mytilus galloprovincialis</name>
    <name type="common">Mediterranean mussel</name>
    <dbReference type="NCBI Taxonomy" id="29158"/>
    <lineage>
        <taxon>Eukaryota</taxon>
        <taxon>Metazoa</taxon>
        <taxon>Spiralia</taxon>
        <taxon>Lophotrochozoa</taxon>
        <taxon>Mollusca</taxon>
        <taxon>Bivalvia</taxon>
        <taxon>Autobranchia</taxon>
        <taxon>Pteriomorphia</taxon>
        <taxon>Mytilida</taxon>
        <taxon>Mytiloidea</taxon>
        <taxon>Mytilidae</taxon>
        <taxon>Mytilinae</taxon>
        <taxon>Mytilus</taxon>
    </lineage>
</organism>
<protein>
    <recommendedName>
        <fullName evidence="3">EGF-like domain-containing protein</fullName>
    </recommendedName>
</protein>
<evidence type="ECO:0008006" key="3">
    <source>
        <dbReference type="Google" id="ProtNLM"/>
    </source>
</evidence>
<dbReference type="CDD" id="cd00054">
    <property type="entry name" value="EGF_CA"/>
    <property type="match status" value="1"/>
</dbReference>
<dbReference type="Gene3D" id="2.10.25.10">
    <property type="entry name" value="Laminin"/>
    <property type="match status" value="1"/>
</dbReference>
<comment type="caution">
    <text evidence="1">The sequence shown here is derived from an EMBL/GenBank/DDBJ whole genome shotgun (WGS) entry which is preliminary data.</text>
</comment>
<accession>A0A8B6FL66</accession>
<reference evidence="1" key="1">
    <citation type="submission" date="2018-11" db="EMBL/GenBank/DDBJ databases">
        <authorList>
            <person name="Alioto T."/>
            <person name="Alioto T."/>
        </authorList>
    </citation>
    <scope>NUCLEOTIDE SEQUENCE</scope>
</reference>
<dbReference type="AlphaFoldDB" id="A0A8B6FL66"/>
<dbReference type="EMBL" id="UYJE01007002">
    <property type="protein sequence ID" value="VDI50925.1"/>
    <property type="molecule type" value="Genomic_DNA"/>
</dbReference>
<evidence type="ECO:0000313" key="2">
    <source>
        <dbReference type="Proteomes" id="UP000596742"/>
    </source>
</evidence>
<feature type="non-terminal residue" evidence="1">
    <location>
        <position position="50"/>
    </location>
</feature>
<sequence>MYRYVEIHLDHLPVFVIQDILSKKVQVIQDVQVCRNTHGSFTCVCDPGCT</sequence>
<dbReference type="Proteomes" id="UP000596742">
    <property type="component" value="Unassembled WGS sequence"/>
</dbReference>
<evidence type="ECO:0000313" key="1">
    <source>
        <dbReference type="EMBL" id="VDI50925.1"/>
    </source>
</evidence>
<dbReference type="SUPFAM" id="SSF57196">
    <property type="entry name" value="EGF/Laminin"/>
    <property type="match status" value="1"/>
</dbReference>
<keyword evidence="2" id="KW-1185">Reference proteome</keyword>